<comment type="caution">
    <text evidence="3">The sequence shown here is derived from an EMBL/GenBank/DDBJ whole genome shotgun (WGS) entry which is preliminary data.</text>
</comment>
<feature type="compositionally biased region" description="Low complexity" evidence="2">
    <location>
        <begin position="1376"/>
        <end position="1423"/>
    </location>
</feature>
<evidence type="ECO:0000256" key="1">
    <source>
        <dbReference type="ARBA" id="ARBA00038101"/>
    </source>
</evidence>
<keyword evidence="4" id="KW-1185">Reference proteome</keyword>
<evidence type="ECO:0000313" key="3">
    <source>
        <dbReference type="EMBL" id="ORZ33284.1"/>
    </source>
</evidence>
<evidence type="ECO:0000313" key="4">
    <source>
        <dbReference type="Proteomes" id="UP000193411"/>
    </source>
</evidence>
<feature type="compositionally biased region" description="Pro residues" evidence="2">
    <location>
        <begin position="1"/>
        <end position="16"/>
    </location>
</feature>
<dbReference type="PANTHER" id="PTHR11102:SF147">
    <property type="entry name" value="SEL1L ADAPTOR SUBUNIT OF ERAD E3 UBIQUITIN LIGASE"/>
    <property type="match status" value="1"/>
</dbReference>
<accession>A0A1Y2HH06</accession>
<feature type="region of interest" description="Disordered" evidence="2">
    <location>
        <begin position="1254"/>
        <end position="1294"/>
    </location>
</feature>
<feature type="region of interest" description="Disordered" evidence="2">
    <location>
        <begin position="1450"/>
        <end position="1498"/>
    </location>
</feature>
<feature type="region of interest" description="Disordered" evidence="2">
    <location>
        <begin position="274"/>
        <end position="306"/>
    </location>
</feature>
<dbReference type="InterPro" id="IPR011990">
    <property type="entry name" value="TPR-like_helical_dom_sf"/>
</dbReference>
<comment type="similarity">
    <text evidence="1">Belongs to the sel-1 family.</text>
</comment>
<feature type="region of interest" description="Disordered" evidence="2">
    <location>
        <begin position="104"/>
        <end position="151"/>
    </location>
</feature>
<dbReference type="SUPFAM" id="SSF81901">
    <property type="entry name" value="HCP-like"/>
    <property type="match status" value="4"/>
</dbReference>
<name>A0A1Y2HH06_9FUNG</name>
<dbReference type="Proteomes" id="UP000193411">
    <property type="component" value="Unassembled WGS sequence"/>
</dbReference>
<sequence length="1498" mass="155989">MESPSPPHTSPTPTPTPTVGSGSGAPPSRARRATATATNASATATAERGHDSPAPASSRPSSPLPSLRTLSLSPRGRLTTRRIASLVLALSLLVALLLTPPTASAKPHNHNHNHNNHDETHDDSEPHAHTQASSSADPPPSSQDWQHPQHPAAAMAMVAAINNPIPNQLGFEVTKDTPPASAPASAPSSTPTSTLSTASASTTPATSSPAPAPVLAFAPPPRSPSAESQSQSKSKSPSPLVARAKAILADLDLRHPDWHHLGHNAVRSLLSGTALSSDTSPSSSSSSRKQAAAASGAAGDAVSVIDPQTGAGGDWLGWIHSGAASAAAAGSSDDPSNTSGEAKAAAASSPSSSKRNALKAYLDKAKEAVKLLKKVWEVDQDQEAGFMLAQIALFGNYSLPPSPQISFDLFRHLASTTGNATAHYYLGLFYSTNLGGVLTPAPSSSSSHDIPPTTTNLKAIVRQDKALVHYTLAASSGTCPGAEMALGYRYLQGIGVVQDCARAAVMYYAAAKRVIDVHLQGPPGGLRPPPHHVRLSDDVGGVYGPGSTLASKTLGASQGGGGGASATLSEEDAFDYYKMLAEKGSLKHQLDLGMALYSGTASVKPDFRRAFRYLNLAATTDYGALERAAARGAWPAGVGGGPAAGPAEDEVAAAAAAADQVPVSEALKDAKRIIGTSSGLIGQMYLRGEAVKQDNATARIWFRRGVQLDDALSLAWLGVMDIDAYELAVDVARHKHRAGVELMAGDVPPEADKRRALLALMKAAKAGQPLALAYLGHHYASLGKYAEAIQYYSLAVSHGHMLATFKLAEMHYYGLGTQANCAMAVSYLKGVVERGMEWLDPVMSVAHNLYDAGTNTELAELLYLIAAERGVEVGMANLAWMLDQSRAPTAAAATATQASLSVSSSGGGELAQAGDPMSSWVSGIQSHVAQVLSLVLDYASYATLGLIPSSSSLALSGTHLASTHTSKHPYFPSTKVNTDHLALLYWIRSANLNNDDARVKVGDYYYYGRGTPQSYSLAAASYAAATQSQQSGIAMWNLGYMYHHGLGVPRDYHMAKRYYDQSLTTDGDAWLPVSLSLLHLHVENWREVVFGSGTSGAAATADTKRADEIASAATKDSELAQKQQPDTTDPAAAPPSDAKMKDSTSPLQPPSVPNQPADNTGGAENDDDWTWHDLNKRRAKTAAHNARGMLSRMWRAAVHFVVGGDNGTATDDDIESLLLVSFCLVLAYLVYVRQNQAMARQQVMLERQEQQQQQQRAGTQQQGPAAAAPVVTDQQQRQQERQTEEAVPELVTEPAAASVATATVGLGDRADQEVRQRANAATMVPPAASSSSSSFSTSTTTTSFQSATSTSSAPLSPSSSSTSFPSYTFGRTNPFSSPSSSSSSPSSLSTQPPASSTSSVRGRSPSPVRSITVGSSSSSLSLSANGLGAPTSNAGGVTRKLSINELFALSGSSSSRPGQVAAVDPATVPLPPGGMSSGSESESEDMAHRANGGVNGVD</sequence>
<feature type="compositionally biased region" description="Basic and acidic residues" evidence="2">
    <location>
        <begin position="115"/>
        <end position="128"/>
    </location>
</feature>
<dbReference type="PANTHER" id="PTHR11102">
    <property type="entry name" value="SEL-1-LIKE PROTEIN"/>
    <property type="match status" value="1"/>
</dbReference>
<feature type="region of interest" description="Disordered" evidence="2">
    <location>
        <begin position="168"/>
        <end position="240"/>
    </location>
</feature>
<dbReference type="InterPro" id="IPR050767">
    <property type="entry name" value="Sel1_AlgK"/>
</dbReference>
<proteinExistence type="inferred from homology"/>
<protein>
    <submittedName>
        <fullName evidence="3">Uncharacterized protein</fullName>
    </submittedName>
</protein>
<feature type="compositionally biased region" description="Low complexity" evidence="2">
    <location>
        <begin position="1254"/>
        <end position="1277"/>
    </location>
</feature>
<organism evidence="3 4">
    <name type="scientific">Catenaria anguillulae PL171</name>
    <dbReference type="NCBI Taxonomy" id="765915"/>
    <lineage>
        <taxon>Eukaryota</taxon>
        <taxon>Fungi</taxon>
        <taxon>Fungi incertae sedis</taxon>
        <taxon>Blastocladiomycota</taxon>
        <taxon>Blastocladiomycetes</taxon>
        <taxon>Blastocladiales</taxon>
        <taxon>Catenariaceae</taxon>
        <taxon>Catenaria</taxon>
    </lineage>
</organism>
<evidence type="ECO:0000256" key="2">
    <source>
        <dbReference type="SAM" id="MobiDB-lite"/>
    </source>
</evidence>
<dbReference type="GO" id="GO:0005789">
    <property type="term" value="C:endoplasmic reticulum membrane"/>
    <property type="evidence" value="ECO:0007669"/>
    <property type="project" value="TreeGrafter"/>
</dbReference>
<dbReference type="InterPro" id="IPR006597">
    <property type="entry name" value="Sel1-like"/>
</dbReference>
<feature type="compositionally biased region" description="Low complexity" evidence="2">
    <location>
        <begin position="274"/>
        <end position="303"/>
    </location>
</feature>
<dbReference type="GO" id="GO:0036503">
    <property type="term" value="P:ERAD pathway"/>
    <property type="evidence" value="ECO:0007669"/>
    <property type="project" value="TreeGrafter"/>
</dbReference>
<dbReference type="SMART" id="SM00671">
    <property type="entry name" value="SEL1"/>
    <property type="match status" value="8"/>
</dbReference>
<feature type="region of interest" description="Disordered" evidence="2">
    <location>
        <begin position="1"/>
        <end position="73"/>
    </location>
</feature>
<dbReference type="Pfam" id="PF08238">
    <property type="entry name" value="Sel1"/>
    <property type="match status" value="7"/>
</dbReference>
<feature type="compositionally biased region" description="Low complexity" evidence="2">
    <location>
        <begin position="224"/>
        <end position="239"/>
    </location>
</feature>
<dbReference type="STRING" id="765915.A0A1Y2HH06"/>
<dbReference type="EMBL" id="MCFL01000037">
    <property type="protein sequence ID" value="ORZ33284.1"/>
    <property type="molecule type" value="Genomic_DNA"/>
</dbReference>
<gene>
    <name evidence="3" type="ORF">BCR44DRAFT_1501396</name>
</gene>
<feature type="compositionally biased region" description="Low complexity" evidence="2">
    <location>
        <begin position="1327"/>
        <end position="1366"/>
    </location>
</feature>
<dbReference type="Gene3D" id="1.25.40.10">
    <property type="entry name" value="Tetratricopeptide repeat domain"/>
    <property type="match status" value="3"/>
</dbReference>
<feature type="region of interest" description="Disordered" evidence="2">
    <location>
        <begin position="1111"/>
        <end position="1169"/>
    </location>
</feature>
<feature type="compositionally biased region" description="Low complexity" evidence="2">
    <location>
        <begin position="177"/>
        <end position="217"/>
    </location>
</feature>
<dbReference type="OrthoDB" id="27934at2759"/>
<feature type="region of interest" description="Disordered" evidence="2">
    <location>
        <begin position="327"/>
        <end position="350"/>
    </location>
</feature>
<reference evidence="3 4" key="1">
    <citation type="submission" date="2016-07" db="EMBL/GenBank/DDBJ databases">
        <title>Pervasive Adenine N6-methylation of Active Genes in Fungi.</title>
        <authorList>
            <consortium name="DOE Joint Genome Institute"/>
            <person name="Mondo S.J."/>
            <person name="Dannebaum R.O."/>
            <person name="Kuo R.C."/>
            <person name="Labutti K."/>
            <person name="Haridas S."/>
            <person name="Kuo A."/>
            <person name="Salamov A."/>
            <person name="Ahrendt S.R."/>
            <person name="Lipzen A."/>
            <person name="Sullivan W."/>
            <person name="Andreopoulos W.B."/>
            <person name="Clum A."/>
            <person name="Lindquist E."/>
            <person name="Daum C."/>
            <person name="Ramamoorthy G.K."/>
            <person name="Gryganskyi A."/>
            <person name="Culley D."/>
            <person name="Magnuson J.K."/>
            <person name="James T.Y."/>
            <person name="O'Malley M.A."/>
            <person name="Stajich J.E."/>
            <person name="Spatafora J.W."/>
            <person name="Visel A."/>
            <person name="Grigoriev I.V."/>
        </authorList>
    </citation>
    <scope>NUCLEOTIDE SEQUENCE [LARGE SCALE GENOMIC DNA]</scope>
    <source>
        <strain evidence="3 4">PL171</strain>
    </source>
</reference>
<feature type="compositionally biased region" description="Low complexity" evidence="2">
    <location>
        <begin position="17"/>
        <end position="73"/>
    </location>
</feature>
<feature type="region of interest" description="Disordered" evidence="2">
    <location>
        <begin position="1315"/>
        <end position="1436"/>
    </location>
</feature>
<feature type="compositionally biased region" description="Low complexity" evidence="2">
    <location>
        <begin position="1125"/>
        <end position="1137"/>
    </location>
</feature>